<proteinExistence type="predicted"/>
<protein>
    <submittedName>
        <fullName evidence="2">Uncharacterized protein</fullName>
    </submittedName>
</protein>
<evidence type="ECO:0000313" key="3">
    <source>
        <dbReference type="Proteomes" id="UP000676246"/>
    </source>
</evidence>
<dbReference type="Proteomes" id="UP000676246">
    <property type="component" value="Unassembled WGS sequence"/>
</dbReference>
<name>A0A941BH26_9BURK</name>
<comment type="caution">
    <text evidence="2">The sequence shown here is derived from an EMBL/GenBank/DDBJ whole genome shotgun (WGS) entry which is preliminary data.</text>
</comment>
<keyword evidence="1" id="KW-1133">Transmembrane helix</keyword>
<keyword evidence="3" id="KW-1185">Reference proteome</keyword>
<organism evidence="2 3">
    <name type="scientific">Ideonella alba</name>
    <dbReference type="NCBI Taxonomy" id="2824118"/>
    <lineage>
        <taxon>Bacteria</taxon>
        <taxon>Pseudomonadati</taxon>
        <taxon>Pseudomonadota</taxon>
        <taxon>Betaproteobacteria</taxon>
        <taxon>Burkholderiales</taxon>
        <taxon>Sphaerotilaceae</taxon>
        <taxon>Ideonella</taxon>
    </lineage>
</organism>
<evidence type="ECO:0000313" key="2">
    <source>
        <dbReference type="EMBL" id="MBQ0931173.1"/>
    </source>
</evidence>
<dbReference type="EMBL" id="JAGQDD010000007">
    <property type="protein sequence ID" value="MBQ0931173.1"/>
    <property type="molecule type" value="Genomic_DNA"/>
</dbReference>
<sequence length="55" mass="5785">MPFLVFVLIVGAAAVLLRLGALSAAFALAKVGLVVLALILAALIAWFVVRRGRRP</sequence>
<accession>A0A941BH26</accession>
<feature type="transmembrane region" description="Helical" evidence="1">
    <location>
        <begin position="31"/>
        <end position="49"/>
    </location>
</feature>
<dbReference type="RefSeq" id="WP_210854158.1">
    <property type="nucleotide sequence ID" value="NZ_JAGQDD010000007.1"/>
</dbReference>
<gene>
    <name evidence="2" type="ORF">KAK03_11810</name>
</gene>
<keyword evidence="1" id="KW-0812">Transmembrane</keyword>
<evidence type="ECO:0000256" key="1">
    <source>
        <dbReference type="SAM" id="Phobius"/>
    </source>
</evidence>
<dbReference type="AlphaFoldDB" id="A0A941BH26"/>
<reference evidence="2 3" key="1">
    <citation type="submission" date="2021-04" db="EMBL/GenBank/DDBJ databases">
        <title>The genome sequence of Ideonella sp. 3Y2.</title>
        <authorList>
            <person name="Liu Y."/>
        </authorList>
    </citation>
    <scope>NUCLEOTIDE SEQUENCE [LARGE SCALE GENOMIC DNA]</scope>
    <source>
        <strain evidence="2 3">3Y2</strain>
    </source>
</reference>
<keyword evidence="1" id="KW-0472">Membrane</keyword>